<organism evidence="2 3">
    <name type="scientific">Trichinella spiralis</name>
    <name type="common">Trichina worm</name>
    <dbReference type="NCBI Taxonomy" id="6334"/>
    <lineage>
        <taxon>Eukaryota</taxon>
        <taxon>Metazoa</taxon>
        <taxon>Ecdysozoa</taxon>
        <taxon>Nematoda</taxon>
        <taxon>Enoplea</taxon>
        <taxon>Dorylaimia</taxon>
        <taxon>Trichinellida</taxon>
        <taxon>Trichinellidae</taxon>
        <taxon>Trichinella</taxon>
    </lineage>
</organism>
<accession>A0A0V1BSU6</accession>
<comment type="caution">
    <text evidence="2">The sequence shown here is derived from an EMBL/GenBank/DDBJ whole genome shotgun (WGS) entry which is preliminary data.</text>
</comment>
<name>A0A0V1BSU6_TRISP</name>
<dbReference type="Proteomes" id="UP000054776">
    <property type="component" value="Unassembled WGS sequence"/>
</dbReference>
<keyword evidence="3" id="KW-1185">Reference proteome</keyword>
<protein>
    <submittedName>
        <fullName evidence="2">Uncharacterized protein</fullName>
    </submittedName>
</protein>
<reference evidence="2 3" key="1">
    <citation type="submission" date="2015-01" db="EMBL/GenBank/DDBJ databases">
        <title>Evolution of Trichinella species and genotypes.</title>
        <authorList>
            <person name="Korhonen P.K."/>
            <person name="Edoardo P."/>
            <person name="Giuseppe L.R."/>
            <person name="Gasser R.B."/>
        </authorList>
    </citation>
    <scope>NUCLEOTIDE SEQUENCE [LARGE SCALE GENOMIC DNA]</scope>
    <source>
        <strain evidence="2">ISS3</strain>
    </source>
</reference>
<sequence length="62" mass="6806">MVVVNHQQQQQQQEQDQEQEQESLFNRAMTFGTAGVAGFSVGFGFVVSSAGELVVMHLSGEF</sequence>
<evidence type="ECO:0000256" key="1">
    <source>
        <dbReference type="SAM" id="MobiDB-lite"/>
    </source>
</evidence>
<dbReference type="OrthoDB" id="5919591at2759"/>
<proteinExistence type="predicted"/>
<evidence type="ECO:0000313" key="3">
    <source>
        <dbReference type="Proteomes" id="UP000054776"/>
    </source>
</evidence>
<feature type="region of interest" description="Disordered" evidence="1">
    <location>
        <begin position="1"/>
        <end position="24"/>
    </location>
</feature>
<dbReference type="AlphaFoldDB" id="A0A0V1BSU6"/>
<gene>
    <name evidence="2" type="ORF">T01_6712</name>
</gene>
<evidence type="ECO:0000313" key="2">
    <source>
        <dbReference type="EMBL" id="KRY39999.1"/>
    </source>
</evidence>
<dbReference type="EMBL" id="JYDH01000015">
    <property type="protein sequence ID" value="KRY39999.1"/>
    <property type="molecule type" value="Genomic_DNA"/>
</dbReference>